<sequence>MAILGDDLLVSFDDFTIGGGIGLIGCFYFFANKLRIKVSDGQRGDGYQCTKAHHQQQIVADAQRICRGNGARCGRDKDMGSIQAGRKANRHCHTAFLGAAHQRFANGV</sequence>
<reference evidence="2" key="1">
    <citation type="submission" date="2019-08" db="EMBL/GenBank/DDBJ databases">
        <authorList>
            <person name="Kucharzyk K."/>
            <person name="Murdoch R.W."/>
            <person name="Higgins S."/>
            <person name="Loffler F."/>
        </authorList>
    </citation>
    <scope>NUCLEOTIDE SEQUENCE</scope>
</reference>
<dbReference type="EMBL" id="VSSQ01007578">
    <property type="protein sequence ID" value="MPM36344.1"/>
    <property type="molecule type" value="Genomic_DNA"/>
</dbReference>
<feature type="transmembrane region" description="Helical" evidence="1">
    <location>
        <begin position="15"/>
        <end position="31"/>
    </location>
</feature>
<gene>
    <name evidence="2" type="ORF">SDC9_82939</name>
</gene>
<keyword evidence="1" id="KW-0472">Membrane</keyword>
<organism evidence="2">
    <name type="scientific">bioreactor metagenome</name>
    <dbReference type="NCBI Taxonomy" id="1076179"/>
    <lineage>
        <taxon>unclassified sequences</taxon>
        <taxon>metagenomes</taxon>
        <taxon>ecological metagenomes</taxon>
    </lineage>
</organism>
<protein>
    <submittedName>
        <fullName evidence="2">Uncharacterized protein</fullName>
    </submittedName>
</protein>
<evidence type="ECO:0000313" key="2">
    <source>
        <dbReference type="EMBL" id="MPM36344.1"/>
    </source>
</evidence>
<dbReference type="AlphaFoldDB" id="A0A644ZEP1"/>
<keyword evidence="1" id="KW-0812">Transmembrane</keyword>
<proteinExistence type="predicted"/>
<name>A0A644ZEP1_9ZZZZ</name>
<comment type="caution">
    <text evidence="2">The sequence shown here is derived from an EMBL/GenBank/DDBJ whole genome shotgun (WGS) entry which is preliminary data.</text>
</comment>
<keyword evidence="1" id="KW-1133">Transmembrane helix</keyword>
<accession>A0A644ZEP1</accession>
<evidence type="ECO:0000256" key="1">
    <source>
        <dbReference type="SAM" id="Phobius"/>
    </source>
</evidence>